<protein>
    <submittedName>
        <fullName evidence="5">AraC family transcriptional regulator</fullName>
    </submittedName>
</protein>
<evidence type="ECO:0000256" key="3">
    <source>
        <dbReference type="ARBA" id="ARBA00023163"/>
    </source>
</evidence>
<evidence type="ECO:0000256" key="2">
    <source>
        <dbReference type="ARBA" id="ARBA00023125"/>
    </source>
</evidence>
<keyword evidence="1" id="KW-0805">Transcription regulation</keyword>
<dbReference type="PROSITE" id="PS01124">
    <property type="entry name" value="HTH_ARAC_FAMILY_2"/>
    <property type="match status" value="1"/>
</dbReference>
<sequence>MQLPSNPSCVLVQMSAKTLVDAPAYRRMSRHEFGALSMSRIASVPQKVTALLDEVHARSTESAQVQLVHSGELILDQGGHQTRVGPGGVVVYDVSRPFEFIYPREFRTTIVQLPTASTGASSGVLKALSERGAAHGSPSGTVLSGLLRVADAQSETLGENSRDALSRAIVDAVRMVTREHSGAGTLDARRAGLAEAARDMARRHLSDPGLSAAAIANRLHVSVRTLHAAFEDERETLGQMIRRLRLDAARRQLEGTTASVRQIAEDVGYLDVTHFIRTFKASENLTPAQWRRRRLARPWEHARL</sequence>
<keyword evidence="6" id="KW-1185">Reference proteome</keyword>
<name>A0ABT2H016_9MICO</name>
<dbReference type="InterPro" id="IPR009057">
    <property type="entry name" value="Homeodomain-like_sf"/>
</dbReference>
<reference evidence="5" key="1">
    <citation type="submission" date="2022-08" db="EMBL/GenBank/DDBJ databases">
        <authorList>
            <person name="Deng Y."/>
            <person name="Han X.-F."/>
            <person name="Zhang Y.-Q."/>
        </authorList>
    </citation>
    <scope>NUCLEOTIDE SEQUENCE</scope>
    <source>
        <strain evidence="5">CPCC 203386</strain>
    </source>
</reference>
<proteinExistence type="predicted"/>
<keyword evidence="2" id="KW-0238">DNA-binding</keyword>
<dbReference type="SMART" id="SM00342">
    <property type="entry name" value="HTH_ARAC"/>
    <property type="match status" value="1"/>
</dbReference>
<dbReference type="PROSITE" id="PS00041">
    <property type="entry name" value="HTH_ARAC_FAMILY_1"/>
    <property type="match status" value="1"/>
</dbReference>
<organism evidence="5 6">
    <name type="scientific">Herbiconiux daphne</name>
    <dbReference type="NCBI Taxonomy" id="2970914"/>
    <lineage>
        <taxon>Bacteria</taxon>
        <taxon>Bacillati</taxon>
        <taxon>Actinomycetota</taxon>
        <taxon>Actinomycetes</taxon>
        <taxon>Micrococcales</taxon>
        <taxon>Microbacteriaceae</taxon>
        <taxon>Herbiconiux</taxon>
    </lineage>
</organism>
<dbReference type="InterPro" id="IPR035418">
    <property type="entry name" value="AraC-bd_2"/>
</dbReference>
<dbReference type="Gene3D" id="1.10.10.60">
    <property type="entry name" value="Homeodomain-like"/>
    <property type="match status" value="1"/>
</dbReference>
<evidence type="ECO:0000313" key="6">
    <source>
        <dbReference type="Proteomes" id="UP001165586"/>
    </source>
</evidence>
<dbReference type="EMBL" id="JANLCJ010000001">
    <property type="protein sequence ID" value="MCS5732835.1"/>
    <property type="molecule type" value="Genomic_DNA"/>
</dbReference>
<dbReference type="SUPFAM" id="SSF46689">
    <property type="entry name" value="Homeodomain-like"/>
    <property type="match status" value="1"/>
</dbReference>
<dbReference type="InterPro" id="IPR050204">
    <property type="entry name" value="AraC_XylS_family_regulators"/>
</dbReference>
<dbReference type="InterPro" id="IPR018062">
    <property type="entry name" value="HTH_AraC-typ_CS"/>
</dbReference>
<evidence type="ECO:0000259" key="4">
    <source>
        <dbReference type="PROSITE" id="PS01124"/>
    </source>
</evidence>
<dbReference type="Pfam" id="PF12833">
    <property type="entry name" value="HTH_18"/>
    <property type="match status" value="1"/>
</dbReference>
<keyword evidence="3" id="KW-0804">Transcription</keyword>
<dbReference type="InterPro" id="IPR018060">
    <property type="entry name" value="HTH_AraC"/>
</dbReference>
<dbReference type="Pfam" id="PF14525">
    <property type="entry name" value="AraC_binding_2"/>
    <property type="match status" value="1"/>
</dbReference>
<dbReference type="PANTHER" id="PTHR46796:SF6">
    <property type="entry name" value="ARAC SUBFAMILY"/>
    <property type="match status" value="1"/>
</dbReference>
<feature type="domain" description="HTH araC/xylS-type" evidence="4">
    <location>
        <begin position="195"/>
        <end position="293"/>
    </location>
</feature>
<gene>
    <name evidence="5" type="ORF">N1032_03645</name>
</gene>
<dbReference type="Proteomes" id="UP001165586">
    <property type="component" value="Unassembled WGS sequence"/>
</dbReference>
<dbReference type="PANTHER" id="PTHR46796">
    <property type="entry name" value="HTH-TYPE TRANSCRIPTIONAL ACTIVATOR RHAS-RELATED"/>
    <property type="match status" value="1"/>
</dbReference>
<evidence type="ECO:0000313" key="5">
    <source>
        <dbReference type="EMBL" id="MCS5732835.1"/>
    </source>
</evidence>
<comment type="caution">
    <text evidence="5">The sequence shown here is derived from an EMBL/GenBank/DDBJ whole genome shotgun (WGS) entry which is preliminary data.</text>
</comment>
<evidence type="ECO:0000256" key="1">
    <source>
        <dbReference type="ARBA" id="ARBA00023015"/>
    </source>
</evidence>
<accession>A0ABT2H016</accession>
<dbReference type="RefSeq" id="WP_259537493.1">
    <property type="nucleotide sequence ID" value="NZ_JANLCJ010000001.1"/>
</dbReference>